<dbReference type="InterPro" id="IPR043737">
    <property type="entry name" value="DUF5682"/>
</dbReference>
<name>A0A6I4TY28_9SPHN</name>
<gene>
    <name evidence="1" type="ORF">GRI97_17835</name>
</gene>
<dbReference type="Pfam" id="PF18934">
    <property type="entry name" value="DUF5682"/>
    <property type="match status" value="1"/>
</dbReference>
<dbReference type="RefSeq" id="WP_161392591.1">
    <property type="nucleotide sequence ID" value="NZ_JBHSCP010000001.1"/>
</dbReference>
<keyword evidence="2" id="KW-1185">Reference proteome</keyword>
<accession>A0A6I4TY28</accession>
<reference evidence="1 2" key="1">
    <citation type="submission" date="2019-12" db="EMBL/GenBank/DDBJ databases">
        <title>Genomic-based taxomic classification of the family Erythrobacteraceae.</title>
        <authorList>
            <person name="Xu L."/>
        </authorList>
    </citation>
    <scope>NUCLEOTIDE SEQUENCE [LARGE SCALE GENOMIC DNA]</scope>
    <source>
        <strain evidence="1 2">S36</strain>
    </source>
</reference>
<comment type="caution">
    <text evidence="1">The sequence shown here is derived from an EMBL/GenBank/DDBJ whole genome shotgun (WGS) entry which is preliminary data.</text>
</comment>
<proteinExistence type="predicted"/>
<evidence type="ECO:0000313" key="1">
    <source>
        <dbReference type="EMBL" id="MXP00853.1"/>
    </source>
</evidence>
<sequence>MDIAPLEIPALHDQDRDLWVVPIRHHSPACAAHLERMIAEIEPAAILVEGPCDFDPLIEMVCDPRTRAPIAVVALKDAEKGEAGHDAHGATRRAVSYFPFCAHSPELIALQAAQGRGIPARFIDLPSTAREMLDETGDLAEPGDTPGRSLLGDEHPFDVGDYVTALARELGCRDGNEVWDQLFETRLGSEDWQGFFADVGRYCACIRGATDPARMARDGTWPREAQMRALVAQYRNEFTGPIIVIVGGFHAGAMFAAATDQPIAPTARGGKSYLIRYGMRQLDALSGYGAGLPLPGYYDRLWQMRGQGGDGLSRDIITGFAAHLRNATGEHGEAPSFPVMVNAIEQAERLAMLRGRPFPTRDDVIDAIRSSFIKGEIPVADVPLLAELRSWLTGHAIGEVPPSAGSPPLVEAVREQARKLGFSVEDGDRRSRELDIYRKPRHRAASRFCHAMTLIGTSFANRTAGPDFRNDAALDRLHEIWTLCWSPQVEARLIELSEVADTLDEALAAVLAWKLAALEEEGQGRNARAAIDLFAAATRAGLKGGAGAMLTLVETQIVEDPELASLVAALTDLVLLRRGRDALGITDISVIDRIIGAAWRRVLILLPELADYGEDQLRGAIASLADLRGLIELARSSQAPMDIALFDDALALLNQRMLMPGLAGAVLAFSLIDGQASMDLLEDRLRGEMRGGYVDPSDRLAFLGGIIAIARELLWVTPAIIDAINDVVGHAEQADFLALLPHLRLALMPLDPREIDRLAEEVAIRIGAQPGDLAALVAISEAEMTANLALDRDLATLLEQDGMA</sequence>
<organism evidence="1 2">
    <name type="scientific">Croceibacterium xixiisoli</name>
    <dbReference type="NCBI Taxonomy" id="1476466"/>
    <lineage>
        <taxon>Bacteria</taxon>
        <taxon>Pseudomonadati</taxon>
        <taxon>Pseudomonadota</taxon>
        <taxon>Alphaproteobacteria</taxon>
        <taxon>Sphingomonadales</taxon>
        <taxon>Erythrobacteraceae</taxon>
        <taxon>Croceibacterium</taxon>
    </lineage>
</organism>
<dbReference type="OrthoDB" id="9768066at2"/>
<protein>
    <submittedName>
        <fullName evidence="1">Uncharacterized protein</fullName>
    </submittedName>
</protein>
<evidence type="ECO:0000313" key="2">
    <source>
        <dbReference type="Proteomes" id="UP000469430"/>
    </source>
</evidence>
<dbReference type="Proteomes" id="UP000469430">
    <property type="component" value="Unassembled WGS sequence"/>
</dbReference>
<dbReference type="AlphaFoldDB" id="A0A6I4TY28"/>
<dbReference type="EMBL" id="WTYJ01000005">
    <property type="protein sequence ID" value="MXP00853.1"/>
    <property type="molecule type" value="Genomic_DNA"/>
</dbReference>